<name>A0A382U893_9ZZZZ</name>
<sequence>MIKFLMIKGTYRRAWQSYLKNFSGEFKREFKRKIDEEQYYLRQYARPRYWWLNDQLGINKFAFNMSRKHFNGSDNKYEYTNNLPPLKDILLERALKISNMGKKIQLLYSGGIDSTALILAFYEVCPKDQLEIIMAGGEELAPKNNPKIFKDIIQHLDYRFTDSLFSASDLSQYVYTTGCEADRLFGADGYTI</sequence>
<proteinExistence type="predicted"/>
<dbReference type="SUPFAM" id="SSF52402">
    <property type="entry name" value="Adenine nucleotide alpha hydrolases-like"/>
    <property type="match status" value="1"/>
</dbReference>
<reference evidence="1" key="1">
    <citation type="submission" date="2018-05" db="EMBL/GenBank/DDBJ databases">
        <authorList>
            <person name="Lanie J.A."/>
            <person name="Ng W.-L."/>
            <person name="Kazmierczak K.M."/>
            <person name="Andrzejewski T.M."/>
            <person name="Davidsen T.M."/>
            <person name="Wayne K.J."/>
            <person name="Tettelin H."/>
            <person name="Glass J.I."/>
            <person name="Rusch D."/>
            <person name="Podicherti R."/>
            <person name="Tsui H.-C.T."/>
            <person name="Winkler M.E."/>
        </authorList>
    </citation>
    <scope>NUCLEOTIDE SEQUENCE</scope>
</reference>
<evidence type="ECO:0000313" key="1">
    <source>
        <dbReference type="EMBL" id="SVD30509.1"/>
    </source>
</evidence>
<dbReference type="EMBL" id="UINC01142273">
    <property type="protein sequence ID" value="SVD30509.1"/>
    <property type="molecule type" value="Genomic_DNA"/>
</dbReference>
<protein>
    <submittedName>
        <fullName evidence="1">Uncharacterized protein</fullName>
    </submittedName>
</protein>
<gene>
    <name evidence="1" type="ORF">METZ01_LOCUS383363</name>
</gene>
<organism evidence="1">
    <name type="scientific">marine metagenome</name>
    <dbReference type="NCBI Taxonomy" id="408172"/>
    <lineage>
        <taxon>unclassified sequences</taxon>
        <taxon>metagenomes</taxon>
        <taxon>ecological metagenomes</taxon>
    </lineage>
</organism>
<dbReference type="AlphaFoldDB" id="A0A382U893"/>
<accession>A0A382U893</accession>
<feature type="non-terminal residue" evidence="1">
    <location>
        <position position="192"/>
    </location>
</feature>